<dbReference type="InterPro" id="IPR023772">
    <property type="entry name" value="DNA-bd_HTH_TetR-type_CS"/>
</dbReference>
<dbReference type="PRINTS" id="PR00455">
    <property type="entry name" value="HTHTETR"/>
</dbReference>
<evidence type="ECO:0000259" key="3">
    <source>
        <dbReference type="PROSITE" id="PS50977"/>
    </source>
</evidence>
<keyword evidence="1 2" id="KW-0238">DNA-binding</keyword>
<feature type="DNA-binding region" description="H-T-H motif" evidence="2">
    <location>
        <begin position="33"/>
        <end position="52"/>
    </location>
</feature>
<feature type="domain" description="HTH tetR-type" evidence="3">
    <location>
        <begin position="10"/>
        <end position="70"/>
    </location>
</feature>
<accession>A0A0C1MNR7</accession>
<evidence type="ECO:0000256" key="2">
    <source>
        <dbReference type="PROSITE-ProRule" id="PRU00335"/>
    </source>
</evidence>
<evidence type="ECO:0000313" key="5">
    <source>
        <dbReference type="Proteomes" id="UP000031327"/>
    </source>
</evidence>
<dbReference type="GO" id="GO:0003677">
    <property type="term" value="F:DNA binding"/>
    <property type="evidence" value="ECO:0007669"/>
    <property type="project" value="UniProtKB-UniRule"/>
</dbReference>
<dbReference type="AlphaFoldDB" id="A0A0C1MNR7"/>
<reference evidence="4 5" key="1">
    <citation type="submission" date="2014-12" db="EMBL/GenBank/DDBJ databases">
        <title>Draft Genome Sequence of Pseudoalteromonas luteoviolacea HI1.</title>
        <authorList>
            <person name="Asahina A.Y."/>
            <person name="Hadfield M.G."/>
        </authorList>
    </citation>
    <scope>NUCLEOTIDE SEQUENCE [LARGE SCALE GENOMIC DNA]</scope>
    <source>
        <strain evidence="4 5">HI1</strain>
    </source>
</reference>
<proteinExistence type="predicted"/>
<dbReference type="Proteomes" id="UP000031327">
    <property type="component" value="Unassembled WGS sequence"/>
</dbReference>
<name>A0A0C1MNR7_9GAMM</name>
<dbReference type="InterPro" id="IPR001647">
    <property type="entry name" value="HTH_TetR"/>
</dbReference>
<comment type="caution">
    <text evidence="4">The sequence shown here is derived from an EMBL/GenBank/DDBJ whole genome shotgun (WGS) entry which is preliminary data.</text>
</comment>
<sequence>MAPAPKYDQQTQQKMILSAAEQCINESSITDFTMAKIARIAGLSMGSVYKFVQSKEDIVLALANESFIHLSNIFNQVLALKLTAPEKIIAISLISPQKLQLFEFDYALQTYATNEAVIKKGSNYWTGKIIEAQSRCESSFKVALAEGINAGELEAVPNLSEVIEEIIISGWALTVGYEQVQRVQQTKQIIEGTDSLLASLPLNHPIIRSSVRLLNSYPWKQPLTDASLNHIEQQLIALNLR</sequence>
<dbReference type="InterPro" id="IPR009057">
    <property type="entry name" value="Homeodomain-like_sf"/>
</dbReference>
<dbReference type="SUPFAM" id="SSF46689">
    <property type="entry name" value="Homeodomain-like"/>
    <property type="match status" value="1"/>
</dbReference>
<protein>
    <submittedName>
        <fullName evidence="4">TetR family transcriptional regulator</fullName>
    </submittedName>
</protein>
<dbReference type="PROSITE" id="PS01081">
    <property type="entry name" value="HTH_TETR_1"/>
    <property type="match status" value="1"/>
</dbReference>
<dbReference type="Gene3D" id="1.10.357.10">
    <property type="entry name" value="Tetracycline Repressor, domain 2"/>
    <property type="match status" value="1"/>
</dbReference>
<gene>
    <name evidence="4" type="ORF">JF50_18000</name>
</gene>
<dbReference type="PROSITE" id="PS50977">
    <property type="entry name" value="HTH_TETR_2"/>
    <property type="match status" value="1"/>
</dbReference>
<dbReference type="Pfam" id="PF00440">
    <property type="entry name" value="TetR_N"/>
    <property type="match status" value="1"/>
</dbReference>
<dbReference type="OrthoDB" id="5918833at2"/>
<dbReference type="RefSeq" id="WP_039610747.1">
    <property type="nucleotide sequence ID" value="NZ_JWIC01000007.1"/>
</dbReference>
<organism evidence="4 5">
    <name type="scientific">Pseudoalteromonas luteoviolacea</name>
    <dbReference type="NCBI Taxonomy" id="43657"/>
    <lineage>
        <taxon>Bacteria</taxon>
        <taxon>Pseudomonadati</taxon>
        <taxon>Pseudomonadota</taxon>
        <taxon>Gammaproteobacteria</taxon>
        <taxon>Alteromonadales</taxon>
        <taxon>Pseudoalteromonadaceae</taxon>
        <taxon>Pseudoalteromonas</taxon>
    </lineage>
</organism>
<dbReference type="EMBL" id="JWIC01000007">
    <property type="protein sequence ID" value="KID56173.1"/>
    <property type="molecule type" value="Genomic_DNA"/>
</dbReference>
<evidence type="ECO:0000256" key="1">
    <source>
        <dbReference type="ARBA" id="ARBA00023125"/>
    </source>
</evidence>
<evidence type="ECO:0000313" key="4">
    <source>
        <dbReference type="EMBL" id="KID56173.1"/>
    </source>
</evidence>